<organism evidence="5 6">
    <name type="scientific">Dermatophagoides pteronyssinus</name>
    <name type="common">European house dust mite</name>
    <dbReference type="NCBI Taxonomy" id="6956"/>
    <lineage>
        <taxon>Eukaryota</taxon>
        <taxon>Metazoa</taxon>
        <taxon>Ecdysozoa</taxon>
        <taxon>Arthropoda</taxon>
        <taxon>Chelicerata</taxon>
        <taxon>Arachnida</taxon>
        <taxon>Acari</taxon>
        <taxon>Acariformes</taxon>
        <taxon>Sarcoptiformes</taxon>
        <taxon>Astigmata</taxon>
        <taxon>Psoroptidia</taxon>
        <taxon>Analgoidea</taxon>
        <taxon>Pyroglyphidae</taxon>
        <taxon>Dermatophagoidinae</taxon>
        <taxon>Dermatophagoides</taxon>
    </lineage>
</organism>
<evidence type="ECO:0000313" key="5">
    <source>
        <dbReference type="Proteomes" id="UP000515146"/>
    </source>
</evidence>
<evidence type="ECO:0000256" key="1">
    <source>
        <dbReference type="ARBA" id="ARBA00003845"/>
    </source>
</evidence>
<dbReference type="Proteomes" id="UP000515146">
    <property type="component" value="Unplaced"/>
</dbReference>
<feature type="disulfide bond" evidence="3">
    <location>
        <begin position="74"/>
        <end position="90"/>
    </location>
</feature>
<feature type="chain" id="PRO_5028251436" evidence="4">
    <location>
        <begin position="20"/>
        <end position="125"/>
    </location>
</feature>
<feature type="signal peptide" evidence="4">
    <location>
        <begin position="1"/>
        <end position="19"/>
    </location>
</feature>
<proteinExistence type="inferred from homology"/>
<dbReference type="GO" id="GO:0005576">
    <property type="term" value="C:extracellular region"/>
    <property type="evidence" value="ECO:0007669"/>
    <property type="project" value="InterPro"/>
</dbReference>
<dbReference type="SUPFAM" id="SSF81778">
    <property type="entry name" value="Crustacean CHH/MIH/GIH neurohormone"/>
    <property type="match status" value="1"/>
</dbReference>
<dbReference type="Pfam" id="PF01147">
    <property type="entry name" value="Crust_neurohorm"/>
    <property type="match status" value="1"/>
</dbReference>
<protein>
    <submittedName>
        <fullName evidence="6">CHH-like protein</fullName>
    </submittedName>
</protein>
<comment type="function">
    <text evidence="1">May increase the toxicity of alpha-latrotoxin and/or other venom components. Is non-toxic to mice and to the cockroach Periplaneta americana.</text>
</comment>
<evidence type="ECO:0000256" key="3">
    <source>
        <dbReference type="PIRSR" id="PIRSR631098-51"/>
    </source>
</evidence>
<gene>
    <name evidence="6" type="primary">LOC113797472</name>
</gene>
<keyword evidence="5" id="KW-1185">Reference proteome</keyword>
<evidence type="ECO:0000256" key="2">
    <source>
        <dbReference type="ARBA" id="ARBA00005447"/>
    </source>
</evidence>
<dbReference type="InterPro" id="IPR001166">
    <property type="entry name" value="Hyperglycemic"/>
</dbReference>
<dbReference type="AlphaFoldDB" id="A0A6P6YFI2"/>
<comment type="similarity">
    <text evidence="2">Belongs to the arthropod CHH/MIH/GIH/VIH hormone family.</text>
</comment>
<dbReference type="InterPro" id="IPR031098">
    <property type="entry name" value="Crust_neurohorm"/>
</dbReference>
<dbReference type="RefSeq" id="XP_027203651.1">
    <property type="nucleotide sequence ID" value="XM_027347850.1"/>
</dbReference>
<name>A0A6P6YFI2_DERPT</name>
<dbReference type="GeneID" id="113797472"/>
<dbReference type="GO" id="GO:0007623">
    <property type="term" value="P:circadian rhythm"/>
    <property type="evidence" value="ECO:0007669"/>
    <property type="project" value="TreeGrafter"/>
</dbReference>
<evidence type="ECO:0000256" key="4">
    <source>
        <dbReference type="SAM" id="SignalP"/>
    </source>
</evidence>
<feature type="disulfide bond" evidence="3">
    <location>
        <begin position="58"/>
        <end position="94"/>
    </location>
</feature>
<keyword evidence="3" id="KW-1015">Disulfide bond</keyword>
<accession>A0A6P6YFI2</accession>
<dbReference type="FunCoup" id="A0A6P6YFI2">
    <property type="interactions" value="23"/>
</dbReference>
<dbReference type="InParanoid" id="A0A6P6YFI2"/>
<dbReference type="Gene3D" id="1.10.2010.10">
    <property type="entry name" value="Crustacean CHH/MIH/GIH neurohormone"/>
    <property type="match status" value="1"/>
</dbReference>
<feature type="disulfide bond" evidence="3">
    <location>
        <begin position="77"/>
        <end position="103"/>
    </location>
</feature>
<dbReference type="OrthoDB" id="6365952at2759"/>
<keyword evidence="4" id="KW-0732">Signal</keyword>
<dbReference type="PANTHER" id="PTHR35981">
    <property type="entry name" value="ION TRANSPORT PEPTIDE, ISOFORM C"/>
    <property type="match status" value="1"/>
</dbReference>
<dbReference type="GO" id="GO:0005184">
    <property type="term" value="F:neuropeptide hormone activity"/>
    <property type="evidence" value="ECO:0007669"/>
    <property type="project" value="InterPro"/>
</dbReference>
<reference evidence="6" key="1">
    <citation type="submission" date="2025-08" db="UniProtKB">
        <authorList>
            <consortium name="RefSeq"/>
        </authorList>
    </citation>
    <scope>IDENTIFICATION</scope>
    <source>
        <strain evidence="6">Airmid</strain>
    </source>
</reference>
<dbReference type="PANTHER" id="PTHR35981:SF2">
    <property type="entry name" value="ION TRANSPORT PEPTIDE, ISOFORM C"/>
    <property type="match status" value="1"/>
</dbReference>
<dbReference type="KEGG" id="dpte:113797472"/>
<dbReference type="InterPro" id="IPR035957">
    <property type="entry name" value="Crust_neurohorm_sf"/>
</dbReference>
<sequence length="125" mass="14579">MKTTTIIIYLIVCFAITMASIIRTNEDSNNIDNNYKKYNNNNNIMNRSKRSSFSTIDCLGNFDRAKFAKADRICEECYILYREPSLHKTCREFCFSNDVFKNCIDSLSLSHMKKEYEEIVAELLG</sequence>
<dbReference type="PRINTS" id="PR00550">
    <property type="entry name" value="HYPRGLYCEMIC"/>
</dbReference>
<evidence type="ECO:0000313" key="6">
    <source>
        <dbReference type="RefSeq" id="XP_027203651.1"/>
    </source>
</evidence>